<dbReference type="Proteomes" id="UP000649799">
    <property type="component" value="Unassembled WGS sequence"/>
</dbReference>
<sequence length="350" mass="39762">MKKSNQYILSTIVLILTFSCTSNSGRVTSIEGIKVAGEELMLSEIAVSIEEIPLETRDDLLVQYVGAITKSDRHIYIKDRDRIIKFRMDGTYEGVVARQGEGPGEYLGARGISYDINGESLLVAAHFNQAILKYGEEGELLGSKHFPYPFYVNATDNGIWVLSHGGYIQSKNNGNLLTIMGYQLDKNLKVTDSVLVKKIQLPGNHIMGSYTYQQYISSIEDRLFVYFAPIMNEDFYRDTLYHLKNNKLEPYRKFDLSIFDEKKIINILEITSNGNFYFITYLASNNQISMLVYDMSKNVGYDLKNGITAEDGKSYVLNSFGDGDYFYIKRETDESGLELNPTIVLIKLKK</sequence>
<gene>
    <name evidence="1" type="ORF">G9Q97_12195</name>
</gene>
<dbReference type="Pfam" id="PF17170">
    <property type="entry name" value="DUF5128"/>
    <property type="match status" value="1"/>
</dbReference>
<protein>
    <submittedName>
        <fullName evidence="1">6-bladed beta-propeller</fullName>
    </submittedName>
</protein>
<evidence type="ECO:0000313" key="2">
    <source>
        <dbReference type="Proteomes" id="UP000649799"/>
    </source>
</evidence>
<evidence type="ECO:0000313" key="1">
    <source>
        <dbReference type="EMBL" id="NHE57571.1"/>
    </source>
</evidence>
<dbReference type="InterPro" id="IPR011042">
    <property type="entry name" value="6-blade_b-propeller_TolB-like"/>
</dbReference>
<dbReference type="PROSITE" id="PS51257">
    <property type="entry name" value="PROKAR_LIPOPROTEIN"/>
    <property type="match status" value="1"/>
</dbReference>
<reference evidence="1 2" key="1">
    <citation type="submission" date="2020-03" db="EMBL/GenBank/DDBJ databases">
        <title>Cyclobacterium plantarum sp. nov., a marine bacterium isolated from a coastal-marine wetland.</title>
        <authorList>
            <person name="Sanchez-Porro C."/>
            <person name="Ventosa A."/>
            <person name="Amoozegar M."/>
        </authorList>
    </citation>
    <scope>NUCLEOTIDE SEQUENCE [LARGE SCALE GENOMIC DNA]</scope>
    <source>
        <strain evidence="1 2">GBPx2</strain>
    </source>
</reference>
<organism evidence="1 2">
    <name type="scientific">Cyclobacterium plantarum</name>
    <dbReference type="NCBI Taxonomy" id="2716263"/>
    <lineage>
        <taxon>Bacteria</taxon>
        <taxon>Pseudomonadati</taxon>
        <taxon>Bacteroidota</taxon>
        <taxon>Cytophagia</taxon>
        <taxon>Cytophagales</taxon>
        <taxon>Cyclobacteriaceae</taxon>
        <taxon>Cyclobacterium</taxon>
    </lineage>
</organism>
<dbReference type="SUPFAM" id="SSF63825">
    <property type="entry name" value="YWTD domain"/>
    <property type="match status" value="1"/>
</dbReference>
<accession>A0ABX0HBJ8</accession>
<dbReference type="EMBL" id="JAANYN010000004">
    <property type="protein sequence ID" value="NHE57571.1"/>
    <property type="molecule type" value="Genomic_DNA"/>
</dbReference>
<dbReference type="Gene3D" id="2.120.10.30">
    <property type="entry name" value="TolB, C-terminal domain"/>
    <property type="match status" value="1"/>
</dbReference>
<comment type="caution">
    <text evidence="1">The sequence shown here is derived from an EMBL/GenBank/DDBJ whole genome shotgun (WGS) entry which is preliminary data.</text>
</comment>
<proteinExistence type="predicted"/>
<dbReference type="RefSeq" id="WP_166147188.1">
    <property type="nucleotide sequence ID" value="NZ_JAANYN010000004.1"/>
</dbReference>
<keyword evidence="2" id="KW-1185">Reference proteome</keyword>
<name>A0ABX0HBJ8_9BACT</name>